<evidence type="ECO:0000256" key="2">
    <source>
        <dbReference type="SAM" id="Phobius"/>
    </source>
</evidence>
<sequence length="231" mass="25320">MPLSDYANMHQPVQIIVERLFRRREKPRKIDLRVDTASSLVSAACNCLCCSGVLCNPQVVGLLPPHYSLLDTSCLLAYPSNCFTGVGQTALVSCGAYRIVMLASCAAFIYVCRRRGIVMGKPRSMHLSATGTHIQQESERSTPQRPSANGAYHQHPVFQPPLQQPPYYATPGSTSYPQPNYAPPPAYSSNGFVPGRGGRDQFCHAHTDQSTVWFVTSPGFVTISCCAFFDL</sequence>
<reference evidence="3 4" key="1">
    <citation type="journal article" date="2019" name="Sci. Rep.">
        <title>Comparative genomics of chytrid fungi reveal insights into the obligate biotrophic and pathogenic lifestyle of Synchytrium endobioticum.</title>
        <authorList>
            <person name="van de Vossenberg B.T.L.H."/>
            <person name="Warris S."/>
            <person name="Nguyen H.D.T."/>
            <person name="van Gent-Pelzer M.P.E."/>
            <person name="Joly D.L."/>
            <person name="van de Geest H.C."/>
            <person name="Bonants P.J.M."/>
            <person name="Smith D.S."/>
            <person name="Levesque C.A."/>
            <person name="van der Lee T.A.J."/>
        </authorList>
    </citation>
    <scope>NUCLEOTIDE SEQUENCE [LARGE SCALE GENOMIC DNA]</scope>
    <source>
        <strain evidence="3 4">MB42</strain>
    </source>
</reference>
<name>A0A507DLW5_9FUNG</name>
<keyword evidence="4" id="KW-1185">Reference proteome</keyword>
<gene>
    <name evidence="3" type="ORF">SeMB42_g01584</name>
</gene>
<evidence type="ECO:0000256" key="1">
    <source>
        <dbReference type="SAM" id="MobiDB-lite"/>
    </source>
</evidence>
<keyword evidence="2" id="KW-1133">Transmembrane helix</keyword>
<feature type="region of interest" description="Disordered" evidence="1">
    <location>
        <begin position="128"/>
        <end position="155"/>
    </location>
</feature>
<feature type="transmembrane region" description="Helical" evidence="2">
    <location>
        <begin position="90"/>
        <end position="111"/>
    </location>
</feature>
<protein>
    <submittedName>
        <fullName evidence="3">Uncharacterized protein</fullName>
    </submittedName>
</protein>
<evidence type="ECO:0000313" key="3">
    <source>
        <dbReference type="EMBL" id="TPX52235.1"/>
    </source>
</evidence>
<organism evidence="3 4">
    <name type="scientific">Synchytrium endobioticum</name>
    <dbReference type="NCBI Taxonomy" id="286115"/>
    <lineage>
        <taxon>Eukaryota</taxon>
        <taxon>Fungi</taxon>
        <taxon>Fungi incertae sedis</taxon>
        <taxon>Chytridiomycota</taxon>
        <taxon>Chytridiomycota incertae sedis</taxon>
        <taxon>Chytridiomycetes</taxon>
        <taxon>Synchytriales</taxon>
        <taxon>Synchytriaceae</taxon>
        <taxon>Synchytrium</taxon>
    </lineage>
</organism>
<dbReference type="Proteomes" id="UP000317494">
    <property type="component" value="Unassembled WGS sequence"/>
</dbReference>
<keyword evidence="2" id="KW-0812">Transmembrane</keyword>
<accession>A0A507DLW5</accession>
<evidence type="ECO:0000313" key="4">
    <source>
        <dbReference type="Proteomes" id="UP000317494"/>
    </source>
</evidence>
<proteinExistence type="predicted"/>
<dbReference type="AlphaFoldDB" id="A0A507DLW5"/>
<dbReference type="VEuPathDB" id="FungiDB:SeMB42_g01584"/>
<dbReference type="EMBL" id="QEAN01000041">
    <property type="protein sequence ID" value="TPX52235.1"/>
    <property type="molecule type" value="Genomic_DNA"/>
</dbReference>
<keyword evidence="2" id="KW-0472">Membrane</keyword>
<comment type="caution">
    <text evidence="3">The sequence shown here is derived from an EMBL/GenBank/DDBJ whole genome shotgun (WGS) entry which is preliminary data.</text>
</comment>